<keyword evidence="2" id="KW-1185">Reference proteome</keyword>
<gene>
    <name evidence="1" type="ORF">HN018_12550</name>
</gene>
<organism evidence="1 2">
    <name type="scientific">Lichenicola cladoniae</name>
    <dbReference type="NCBI Taxonomy" id="1484109"/>
    <lineage>
        <taxon>Bacteria</taxon>
        <taxon>Pseudomonadati</taxon>
        <taxon>Pseudomonadota</taxon>
        <taxon>Alphaproteobacteria</taxon>
        <taxon>Acetobacterales</taxon>
        <taxon>Acetobacteraceae</taxon>
        <taxon>Lichenicola</taxon>
    </lineage>
</organism>
<name>A0A6M8HRB3_9PROT</name>
<dbReference type="KEGG" id="lck:HN018_12550"/>
<evidence type="ECO:0000313" key="2">
    <source>
        <dbReference type="Proteomes" id="UP000500767"/>
    </source>
</evidence>
<dbReference type="Proteomes" id="UP000500767">
    <property type="component" value="Chromosome"/>
</dbReference>
<dbReference type="RefSeq" id="WP_171836358.1">
    <property type="nucleotide sequence ID" value="NZ_CP053708.1"/>
</dbReference>
<dbReference type="EMBL" id="CP053708">
    <property type="protein sequence ID" value="QKE90761.1"/>
    <property type="molecule type" value="Genomic_DNA"/>
</dbReference>
<sequence>MIAVTGRRDMCLPAFELVIARIQACPTRWDRRWSEQGAGLGPFRRAAMRGRNPVSSAQEFPLGQDIRARVIETPPTGAGFIGGDTLVPQRCETRGTATARRLPVAGAAAGDRLHDIALLVPATTALASRSACADAAGNDDPALPA</sequence>
<evidence type="ECO:0000313" key="1">
    <source>
        <dbReference type="EMBL" id="QKE90761.1"/>
    </source>
</evidence>
<protein>
    <submittedName>
        <fullName evidence="1">Uncharacterized protein</fullName>
    </submittedName>
</protein>
<dbReference type="AlphaFoldDB" id="A0A6M8HRB3"/>
<accession>A0A6M8HRB3</accession>
<reference evidence="1 2" key="1">
    <citation type="journal article" date="2014" name="World J. Microbiol. Biotechnol.">
        <title>Biodiversity and physiological characteristics of Antarctic and Arctic lichens-associated bacteria.</title>
        <authorList>
            <person name="Lee Y.M."/>
            <person name="Kim E.H."/>
            <person name="Lee H.K."/>
            <person name="Hong S.G."/>
        </authorList>
    </citation>
    <scope>NUCLEOTIDE SEQUENCE [LARGE SCALE GENOMIC DNA]</scope>
    <source>
        <strain evidence="1 2">PAMC 26569</strain>
    </source>
</reference>
<proteinExistence type="predicted"/>